<sequence>MGKRAVDADGDLGVVITGDHNSTTTIMGDVIVRGASKAAPSVYEAEIRILAAAHFEGREDELAAMSAFAVGADPHGTGYWRWLAPAWSGKTALMAQFALNPPADVDVLAFFITARLAGRSDRTAFLSTLQQQLRAYLEDSDVDCGGYGGFHDALRRAAERALNSGRQLVLVVDGMDEDSGVESAFAGYSIAGLLPRTPPDGLRVIVAGRPNPPVPSDVSPGHPLRTPLINHDLAESAAARVVREDAERSLNAMIAAAGVSLDLVGLTSAAGGGLSAADFALLVRDRTARHIEAVLGGATGRSFQLRPAQWTLSDGRRPSLYSFAHQELLVGARQMLRPSVLGDYRSRVHDFIDSHREQGWPADTPEYALTGYPQMLREQRDTRRLTDLATDPARHERLWLTTGSDAGALTEIADAFALHRAEPEADLVSCVRLSHCREELGHKALSFPAMALTVLAKLGHGRKAAALLTARVAFSPHEAWLFEPVLREALVTGEAELVLSAVHALVEPSIRDTALRSCAEAMAVSGQIDRAAALARSIGGAGERAWAFVVVAREVLRAGRPEQAAGLAREAAEAVSAMTDTVEGFRVGAEVAEVWVAAGRPDEAAALARTAAGAVVALRYAEHREQASHSLAVMLARAGQREEAIRLVRTIGDGERRSEALVEVAQVLVETERPGEAADLAREAAKVADELSDADDRGRAYSGAAFVLLRAGRREEAVRAARRIGDPERRSRAWTDMMRVLVEAGQGVAAAGLADEAAEAARTVDASEVRVSMLTRLAKTWVEAGRLEEAVSLASSIGDPGPRATALSDVARTMAAHGHTEEAIRHGLAAADLVEGVSDPKARVATLTLVAPALQQAGRTEEAARFARTAAETALTVSAPAARASSLVDVARVLADLGQTDDATRCVDVAIDVARSAPVPSRTTSRVLRLARALAGTGRTREAVGLARTAVDEAPAIMDPGTRARVLGSAVGVLTELEQWDEADRLTETFLREARDHVDADDQATDLADVVDILAEKGRTDQAVRLARTAADLARTAPNPVWRAWAQVAVARALAKGPCADESIRLADTITKPDDRATALAAAAGALAEAGRTEEAVRLAYRAADLARTAPDATGRVRALVSVGRALVMIGRPDEAVDLVDAIADEEETVSREEGAGALAGVAEALAEAGRNQEAVRLARRAAGLARTAPDAANRAGTWVGAAKALAKVDDPDGAVEVARTITAPSQQARALVAAAQARGRTSEGRSLLRWALSLHSHESFLAELATLCPEALDEALRCARPPTP</sequence>
<accession>A0ABP9BFM2</accession>
<evidence type="ECO:0008006" key="8">
    <source>
        <dbReference type="Google" id="ProtNLM"/>
    </source>
</evidence>
<evidence type="ECO:0000256" key="2">
    <source>
        <dbReference type="ARBA" id="ARBA00022490"/>
    </source>
</evidence>
<proteinExistence type="inferred from homology"/>
<evidence type="ECO:0000256" key="1">
    <source>
        <dbReference type="ARBA" id="ARBA00004496"/>
    </source>
</evidence>
<comment type="subcellular location">
    <subcellularLocation>
        <location evidence="1">Cytoplasm</location>
    </subcellularLocation>
</comment>
<evidence type="ECO:0000313" key="7">
    <source>
        <dbReference type="Proteomes" id="UP001501265"/>
    </source>
</evidence>
<dbReference type="RefSeq" id="WP_345619063.1">
    <property type="nucleotide sequence ID" value="NZ_BAABIG010000021.1"/>
</dbReference>
<evidence type="ECO:0000256" key="4">
    <source>
        <dbReference type="ARBA" id="ARBA00022803"/>
    </source>
</evidence>
<evidence type="ECO:0000256" key="5">
    <source>
        <dbReference type="ARBA" id="ARBA00038253"/>
    </source>
</evidence>
<keyword evidence="2" id="KW-0963">Cytoplasm</keyword>
<keyword evidence="4" id="KW-0802">TPR repeat</keyword>
<dbReference type="InterPro" id="IPR051476">
    <property type="entry name" value="Bac_ResReg_Asp_Phosphatase"/>
</dbReference>
<organism evidence="6 7">
    <name type="scientific">Streptomyces ziwulingensis</name>
    <dbReference type="NCBI Taxonomy" id="1045501"/>
    <lineage>
        <taxon>Bacteria</taxon>
        <taxon>Bacillati</taxon>
        <taxon>Actinomycetota</taxon>
        <taxon>Actinomycetes</taxon>
        <taxon>Kitasatosporales</taxon>
        <taxon>Streptomycetaceae</taxon>
        <taxon>Streptomyces</taxon>
    </lineage>
</organism>
<comment type="caution">
    <text evidence="6">The sequence shown here is derived from an EMBL/GenBank/DDBJ whole genome shotgun (WGS) entry which is preliminary data.</text>
</comment>
<dbReference type="EMBL" id="BAABIG010000021">
    <property type="protein sequence ID" value="GAA4794899.1"/>
    <property type="molecule type" value="Genomic_DNA"/>
</dbReference>
<comment type="similarity">
    <text evidence="5">Belongs to the Rap family.</text>
</comment>
<dbReference type="Proteomes" id="UP001501265">
    <property type="component" value="Unassembled WGS sequence"/>
</dbReference>
<evidence type="ECO:0000256" key="3">
    <source>
        <dbReference type="ARBA" id="ARBA00022737"/>
    </source>
</evidence>
<dbReference type="Gene3D" id="1.25.40.10">
    <property type="entry name" value="Tetratricopeptide repeat domain"/>
    <property type="match status" value="5"/>
</dbReference>
<name>A0ABP9BFM2_9ACTN</name>
<dbReference type="PANTHER" id="PTHR46630:SF1">
    <property type="entry name" value="TETRATRICOPEPTIDE REPEAT PROTEIN 29"/>
    <property type="match status" value="1"/>
</dbReference>
<evidence type="ECO:0000313" key="6">
    <source>
        <dbReference type="EMBL" id="GAA4794899.1"/>
    </source>
</evidence>
<dbReference type="SUPFAM" id="SSF48452">
    <property type="entry name" value="TPR-like"/>
    <property type="match status" value="2"/>
</dbReference>
<keyword evidence="7" id="KW-1185">Reference proteome</keyword>
<protein>
    <recommendedName>
        <fullName evidence="8">Tetratricopeptide repeat protein</fullName>
    </recommendedName>
</protein>
<reference evidence="7" key="1">
    <citation type="journal article" date="2019" name="Int. J. Syst. Evol. Microbiol.">
        <title>The Global Catalogue of Microorganisms (GCM) 10K type strain sequencing project: providing services to taxonomists for standard genome sequencing and annotation.</title>
        <authorList>
            <consortium name="The Broad Institute Genomics Platform"/>
            <consortium name="The Broad Institute Genome Sequencing Center for Infectious Disease"/>
            <person name="Wu L."/>
            <person name="Ma J."/>
        </authorList>
    </citation>
    <scope>NUCLEOTIDE SEQUENCE [LARGE SCALE GENOMIC DNA]</scope>
    <source>
        <strain evidence="7">JCM 18081</strain>
    </source>
</reference>
<dbReference type="PANTHER" id="PTHR46630">
    <property type="entry name" value="TETRATRICOPEPTIDE REPEAT PROTEIN 29"/>
    <property type="match status" value="1"/>
</dbReference>
<keyword evidence="3" id="KW-0677">Repeat</keyword>
<gene>
    <name evidence="6" type="ORF">GCM10023220_21530</name>
</gene>
<dbReference type="InterPro" id="IPR011990">
    <property type="entry name" value="TPR-like_helical_dom_sf"/>
</dbReference>